<dbReference type="RefSeq" id="WP_390195944.1">
    <property type="nucleotide sequence ID" value="NZ_JBHSDV010000001.1"/>
</dbReference>
<evidence type="ECO:0000313" key="2">
    <source>
        <dbReference type="Proteomes" id="UP001595880"/>
    </source>
</evidence>
<proteinExistence type="predicted"/>
<comment type="caution">
    <text evidence="1">The sequence shown here is derived from an EMBL/GenBank/DDBJ whole genome shotgun (WGS) entry which is preliminary data.</text>
</comment>
<name>A0ABV8VSA2_9BACI</name>
<keyword evidence="2" id="KW-1185">Reference proteome</keyword>
<gene>
    <name evidence="1" type="ORF">ACFOZ1_03555</name>
</gene>
<reference evidence="2" key="1">
    <citation type="journal article" date="2019" name="Int. J. Syst. Evol. Microbiol.">
        <title>The Global Catalogue of Microorganisms (GCM) 10K type strain sequencing project: providing services to taxonomists for standard genome sequencing and annotation.</title>
        <authorList>
            <consortium name="The Broad Institute Genomics Platform"/>
            <consortium name="The Broad Institute Genome Sequencing Center for Infectious Disease"/>
            <person name="Wu L."/>
            <person name="Ma J."/>
        </authorList>
    </citation>
    <scope>NUCLEOTIDE SEQUENCE [LARGE SCALE GENOMIC DNA]</scope>
    <source>
        <strain evidence="2">KACC 14058</strain>
    </source>
</reference>
<dbReference type="EMBL" id="JBHSDV010000001">
    <property type="protein sequence ID" value="MFC4386880.1"/>
    <property type="molecule type" value="Genomic_DNA"/>
</dbReference>
<organism evidence="1 2">
    <name type="scientific">Gracilibacillus marinus</name>
    <dbReference type="NCBI Taxonomy" id="630535"/>
    <lineage>
        <taxon>Bacteria</taxon>
        <taxon>Bacillati</taxon>
        <taxon>Bacillota</taxon>
        <taxon>Bacilli</taxon>
        <taxon>Bacillales</taxon>
        <taxon>Bacillaceae</taxon>
        <taxon>Gracilibacillus</taxon>
    </lineage>
</organism>
<sequence>MGYIMPIDNYQYQKYQERVTKEEKDPFPIEKLYPIPFQQQYHYKNTEEEFTRSNSTQADNNEMELPDKEKLTFVKEQNQQIYANITGKGKRFIAEA</sequence>
<dbReference type="Proteomes" id="UP001595880">
    <property type="component" value="Unassembled WGS sequence"/>
</dbReference>
<protein>
    <submittedName>
        <fullName evidence="1">Uncharacterized protein</fullName>
    </submittedName>
</protein>
<accession>A0ABV8VSA2</accession>
<evidence type="ECO:0000313" key="1">
    <source>
        <dbReference type="EMBL" id="MFC4386880.1"/>
    </source>
</evidence>